<evidence type="ECO:0000256" key="2">
    <source>
        <dbReference type="SAM" id="Phobius"/>
    </source>
</evidence>
<reference evidence="3" key="1">
    <citation type="submission" date="2023-08" db="EMBL/GenBank/DDBJ databases">
        <title>The Comparative Genomic Analysis of Yersiniaceae from Polar Regions.</title>
        <authorList>
            <person name="Goncharov A."/>
            <person name="Aslanov B."/>
            <person name="Kolodzhieva V."/>
            <person name="Azarov D."/>
            <person name="Mochov A."/>
            <person name="Lebedeva E."/>
        </authorList>
    </citation>
    <scope>NUCLEOTIDE SEQUENCE</scope>
    <source>
        <strain evidence="3">Vf</strain>
    </source>
</reference>
<keyword evidence="2" id="KW-1133">Transmembrane helix</keyword>
<protein>
    <submittedName>
        <fullName evidence="3">Uncharacterized protein</fullName>
    </submittedName>
</protein>
<keyword evidence="2" id="KW-0472">Membrane</keyword>
<dbReference type="RefSeq" id="WP_309047576.1">
    <property type="nucleotide sequence ID" value="NZ_JAVIGA010000012.1"/>
</dbReference>
<feature type="region of interest" description="Disordered" evidence="1">
    <location>
        <begin position="52"/>
        <end position="78"/>
    </location>
</feature>
<dbReference type="EMBL" id="JAVIGA010000012">
    <property type="protein sequence ID" value="MDQ9127383.1"/>
    <property type="molecule type" value="Genomic_DNA"/>
</dbReference>
<feature type="compositionally biased region" description="Basic and acidic residues" evidence="1">
    <location>
        <begin position="52"/>
        <end position="68"/>
    </location>
</feature>
<feature type="transmembrane region" description="Helical" evidence="2">
    <location>
        <begin position="15"/>
        <end position="33"/>
    </location>
</feature>
<accession>A0AAJ1YBK5</accession>
<dbReference type="Proteomes" id="UP001224622">
    <property type="component" value="Unassembled WGS sequence"/>
</dbReference>
<proteinExistence type="predicted"/>
<dbReference type="AlphaFoldDB" id="A0AAJ1YBK5"/>
<keyword evidence="2" id="KW-0812">Transmembrane</keyword>
<sequence>MNRDFFIGTTSVQGSVYHAGILFLNGAGFWVRVNGKLLQTYQRLLKEGKLVEKANPHPEKGPNWKEPKFVTGKKYGIK</sequence>
<organism evidence="3 4">
    <name type="scientific">Serratia fonticola</name>
    <dbReference type="NCBI Taxonomy" id="47917"/>
    <lineage>
        <taxon>Bacteria</taxon>
        <taxon>Pseudomonadati</taxon>
        <taxon>Pseudomonadota</taxon>
        <taxon>Gammaproteobacteria</taxon>
        <taxon>Enterobacterales</taxon>
        <taxon>Yersiniaceae</taxon>
        <taxon>Serratia</taxon>
    </lineage>
</organism>
<evidence type="ECO:0000313" key="4">
    <source>
        <dbReference type="Proteomes" id="UP001224622"/>
    </source>
</evidence>
<gene>
    <name evidence="3" type="ORF">RDT67_13160</name>
</gene>
<comment type="caution">
    <text evidence="3">The sequence shown here is derived from an EMBL/GenBank/DDBJ whole genome shotgun (WGS) entry which is preliminary data.</text>
</comment>
<name>A0AAJ1YBK5_SERFO</name>
<evidence type="ECO:0000256" key="1">
    <source>
        <dbReference type="SAM" id="MobiDB-lite"/>
    </source>
</evidence>
<evidence type="ECO:0000313" key="3">
    <source>
        <dbReference type="EMBL" id="MDQ9127383.1"/>
    </source>
</evidence>